<dbReference type="PRINTS" id="PR00682">
    <property type="entry name" value="IPNSYNTHASE"/>
</dbReference>
<keyword evidence="11" id="KW-0560">Oxidoreductase</keyword>
<evidence type="ECO:0000256" key="2">
    <source>
        <dbReference type="ARBA" id="ARBA00004767"/>
    </source>
</evidence>
<comment type="catalytic activity">
    <reaction evidence="10">
        <text>L-arginine + 2-oxoglutarate + O2 = guanidine + L-glutamate 5-semialdehyde + succinate + CO2</text>
        <dbReference type="Rhea" id="RHEA:31535"/>
        <dbReference type="ChEBI" id="CHEBI:15379"/>
        <dbReference type="ChEBI" id="CHEBI:16526"/>
        <dbReference type="ChEBI" id="CHEBI:16810"/>
        <dbReference type="ChEBI" id="CHEBI:30031"/>
        <dbReference type="ChEBI" id="CHEBI:30087"/>
        <dbReference type="ChEBI" id="CHEBI:32682"/>
        <dbReference type="ChEBI" id="CHEBI:58066"/>
        <dbReference type="EC" id="1.14.20.7"/>
    </reaction>
</comment>
<keyword evidence="14" id="KW-1185">Reference proteome</keyword>
<reference evidence="13 14" key="1">
    <citation type="submission" date="2018-05" db="EMBL/GenBank/DDBJ databases">
        <title>Genomic Encyclopedia of Type Strains, Phase IV (KMG-IV): sequencing the most valuable type-strain genomes for metagenomic binning, comparative biology and taxonomic classification.</title>
        <authorList>
            <person name="Goeker M."/>
        </authorList>
    </citation>
    <scope>NUCLEOTIDE SEQUENCE [LARGE SCALE GENOMIC DNA]</scope>
    <source>
        <strain evidence="13 14">DSM 566</strain>
    </source>
</reference>
<evidence type="ECO:0000256" key="3">
    <source>
        <dbReference type="ARBA" id="ARBA00012293"/>
    </source>
</evidence>
<name>A0A318GV69_9BURK</name>
<dbReference type="Proteomes" id="UP000247811">
    <property type="component" value="Unassembled WGS sequence"/>
</dbReference>
<dbReference type="InterPro" id="IPR027443">
    <property type="entry name" value="IPNS-like_sf"/>
</dbReference>
<dbReference type="Pfam" id="PF14226">
    <property type="entry name" value="DIOX_N"/>
    <property type="match status" value="1"/>
</dbReference>
<dbReference type="EMBL" id="QJJS01000022">
    <property type="protein sequence ID" value="PXW92850.1"/>
    <property type="molecule type" value="Genomic_DNA"/>
</dbReference>
<evidence type="ECO:0000256" key="11">
    <source>
        <dbReference type="RuleBase" id="RU003682"/>
    </source>
</evidence>
<dbReference type="SUPFAM" id="SSF51197">
    <property type="entry name" value="Clavaminate synthase-like"/>
    <property type="match status" value="1"/>
</dbReference>
<dbReference type="Pfam" id="PF03171">
    <property type="entry name" value="2OG-FeII_Oxy"/>
    <property type="match status" value="1"/>
</dbReference>
<gene>
    <name evidence="13" type="ORF">C7444_12225</name>
</gene>
<dbReference type="GO" id="GO:0009693">
    <property type="term" value="P:ethylene biosynthetic process"/>
    <property type="evidence" value="ECO:0007669"/>
    <property type="project" value="UniProtKB-KW"/>
</dbReference>
<dbReference type="Gene3D" id="2.60.120.330">
    <property type="entry name" value="B-lactam Antibiotic, Isopenicillin N Synthase, Chain"/>
    <property type="match status" value="1"/>
</dbReference>
<evidence type="ECO:0000313" key="13">
    <source>
        <dbReference type="EMBL" id="PXW92850.1"/>
    </source>
</evidence>
<dbReference type="PROSITE" id="PS51471">
    <property type="entry name" value="FE2OG_OXY"/>
    <property type="match status" value="1"/>
</dbReference>
<sequence length="345" mass="38182">MTANRLPVIDLASSFGSDAVATLELAREIDAACRRHGFFYVIGHGVPLALTSHLFMLSRRFFALPEDVKRRWHIDRSGGLHRGFDPVGWQALDPTRPPDLKESFYLGVDRDHTDALVRAGTPQHGPNQWPDEDLVPGFQSTCEVYAATMQRVSRQLMGLMALGLRLPRDHFEPSMRNPMPVLRLLHYPGPRSGAGAPAAPPAEPVPPLPGQLGCGAHTDWGGLTLLAQDSAGGLQVHDRAGEWIDVPPMEGSLVVNLGDMMQRWTNDHYRSTLHRVHQGEVRRERHSLAYFFDIDYHAQVSALAGCWSAEDPPHYPPITAGEHIVEMYRRTTSAPADPATLRLAA</sequence>
<keyword evidence="13" id="KW-0223">Dioxygenase</keyword>
<evidence type="ECO:0000256" key="7">
    <source>
        <dbReference type="ARBA" id="ARBA00031011"/>
    </source>
</evidence>
<evidence type="ECO:0000256" key="4">
    <source>
        <dbReference type="ARBA" id="ARBA00012531"/>
    </source>
</evidence>
<evidence type="ECO:0000256" key="6">
    <source>
        <dbReference type="ARBA" id="ARBA00022666"/>
    </source>
</evidence>
<dbReference type="OrthoDB" id="21825at2"/>
<proteinExistence type="inferred from homology"/>
<evidence type="ECO:0000313" key="14">
    <source>
        <dbReference type="Proteomes" id="UP000247811"/>
    </source>
</evidence>
<comment type="pathway">
    <text evidence="2">Alkene biosynthesis; ethylene biosynthesis via 2-oxoglutarate.</text>
</comment>
<dbReference type="EC" id="1.13.12.19" evidence="4"/>
<dbReference type="GO" id="GO:0046872">
    <property type="term" value="F:metal ion binding"/>
    <property type="evidence" value="ECO:0007669"/>
    <property type="project" value="UniProtKB-KW"/>
</dbReference>
<evidence type="ECO:0000256" key="1">
    <source>
        <dbReference type="ARBA" id="ARBA00001954"/>
    </source>
</evidence>
<evidence type="ECO:0000256" key="10">
    <source>
        <dbReference type="ARBA" id="ARBA00049359"/>
    </source>
</evidence>
<evidence type="ECO:0000256" key="9">
    <source>
        <dbReference type="ARBA" id="ARBA00047725"/>
    </source>
</evidence>
<dbReference type="GO" id="GO:0051213">
    <property type="term" value="F:dioxygenase activity"/>
    <property type="evidence" value="ECO:0007669"/>
    <property type="project" value="UniProtKB-KW"/>
</dbReference>
<dbReference type="GO" id="GO:0102276">
    <property type="term" value="F:2-oxoglutarate oxygenase/decarboxylase (ethylene-forming) activity"/>
    <property type="evidence" value="ECO:0007669"/>
    <property type="project" value="UniProtKB-EC"/>
</dbReference>
<organism evidence="13 14">
    <name type="scientific">Sphaerotilus hippei</name>
    <dbReference type="NCBI Taxonomy" id="744406"/>
    <lineage>
        <taxon>Bacteria</taxon>
        <taxon>Pseudomonadati</taxon>
        <taxon>Pseudomonadota</taxon>
        <taxon>Betaproteobacteria</taxon>
        <taxon>Burkholderiales</taxon>
        <taxon>Sphaerotilaceae</taxon>
        <taxon>Sphaerotilus</taxon>
    </lineage>
</organism>
<comment type="similarity">
    <text evidence="11">Belongs to the iron/ascorbate-dependent oxidoreductase family.</text>
</comment>
<protein>
    <recommendedName>
        <fullName evidence="5">2-oxoglutarate-dependent ethylene/succinate-forming enzyme</fullName>
        <ecNumber evidence="4">1.13.12.19</ecNumber>
        <ecNumber evidence="3">1.14.20.7</ecNumber>
    </recommendedName>
    <alternativeName>
        <fullName evidence="7">2-oxoglutarate dioxygenase (ethylene-forming)</fullName>
    </alternativeName>
    <alternativeName>
        <fullName evidence="8">2-oxoglutarate/L-arginine monooxygenase/decarboxylase (succinate-forming)</fullName>
    </alternativeName>
</protein>
<dbReference type="RefSeq" id="WP_110402224.1">
    <property type="nucleotide sequence ID" value="NZ_QJJS01000022.1"/>
</dbReference>
<evidence type="ECO:0000256" key="8">
    <source>
        <dbReference type="ARBA" id="ARBA00031282"/>
    </source>
</evidence>
<dbReference type="PANTHER" id="PTHR47990">
    <property type="entry name" value="2-OXOGLUTARATE (2OG) AND FE(II)-DEPENDENT OXYGENASE SUPERFAMILY PROTEIN-RELATED"/>
    <property type="match status" value="1"/>
</dbReference>
<dbReference type="InterPro" id="IPR005123">
    <property type="entry name" value="Oxoglu/Fe-dep_dioxygenase_dom"/>
</dbReference>
<keyword evidence="11" id="KW-0479">Metal-binding</keyword>
<dbReference type="InterPro" id="IPR026992">
    <property type="entry name" value="DIOX_N"/>
</dbReference>
<dbReference type="InterPro" id="IPR044861">
    <property type="entry name" value="IPNS-like_FE2OG_OXY"/>
</dbReference>
<comment type="caution">
    <text evidence="13">The sequence shown here is derived from an EMBL/GenBank/DDBJ whole genome shotgun (WGS) entry which is preliminary data.</text>
</comment>
<dbReference type="AlphaFoldDB" id="A0A318GV69"/>
<feature type="domain" description="Fe2OG dioxygenase" evidence="12">
    <location>
        <begin position="177"/>
        <end position="294"/>
    </location>
</feature>
<keyword evidence="11" id="KW-0408">Iron</keyword>
<keyword evidence="6" id="KW-0266">Ethylene biosynthesis</keyword>
<comment type="catalytic activity">
    <reaction evidence="9">
        <text>2-oxoglutarate + O2 + 2 H(+) = ethene + 3 CO2 + H2O</text>
        <dbReference type="Rhea" id="RHEA:31523"/>
        <dbReference type="ChEBI" id="CHEBI:15377"/>
        <dbReference type="ChEBI" id="CHEBI:15378"/>
        <dbReference type="ChEBI" id="CHEBI:15379"/>
        <dbReference type="ChEBI" id="CHEBI:16526"/>
        <dbReference type="ChEBI" id="CHEBI:16810"/>
        <dbReference type="ChEBI" id="CHEBI:18153"/>
        <dbReference type="EC" id="1.13.12.19"/>
    </reaction>
</comment>
<accession>A0A318GV69</accession>
<comment type="cofactor">
    <cofactor evidence="1">
        <name>Fe(2+)</name>
        <dbReference type="ChEBI" id="CHEBI:29033"/>
    </cofactor>
</comment>
<dbReference type="EC" id="1.14.20.7" evidence="3"/>
<evidence type="ECO:0000256" key="5">
    <source>
        <dbReference type="ARBA" id="ARBA00019045"/>
    </source>
</evidence>
<evidence type="ECO:0000259" key="12">
    <source>
        <dbReference type="PROSITE" id="PS51471"/>
    </source>
</evidence>
<dbReference type="InterPro" id="IPR050231">
    <property type="entry name" value="Iron_ascorbate_oxido_reductase"/>
</dbReference>